<dbReference type="EMBL" id="BARS01059132">
    <property type="protein sequence ID" value="GAG42974.1"/>
    <property type="molecule type" value="Genomic_DNA"/>
</dbReference>
<reference evidence="2" key="1">
    <citation type="journal article" date="2014" name="Front. Microbiol.">
        <title>High frequency of phylogenetically diverse reductive dehalogenase-homologous genes in deep subseafloor sedimentary metagenomes.</title>
        <authorList>
            <person name="Kawai M."/>
            <person name="Futagami T."/>
            <person name="Toyoda A."/>
            <person name="Takaki Y."/>
            <person name="Nishi S."/>
            <person name="Hori S."/>
            <person name="Arai W."/>
            <person name="Tsubouchi T."/>
            <person name="Morono Y."/>
            <person name="Uchiyama I."/>
            <person name="Ito T."/>
            <person name="Fujiyama A."/>
            <person name="Inagaki F."/>
            <person name="Takami H."/>
        </authorList>
    </citation>
    <scope>NUCLEOTIDE SEQUENCE</scope>
    <source>
        <strain evidence="2">Expedition CK06-06</strain>
    </source>
</reference>
<evidence type="ECO:0000259" key="1">
    <source>
        <dbReference type="Pfam" id="PF00733"/>
    </source>
</evidence>
<dbReference type="GO" id="GO:0004066">
    <property type="term" value="F:asparagine synthase (glutamine-hydrolyzing) activity"/>
    <property type="evidence" value="ECO:0007669"/>
    <property type="project" value="InterPro"/>
</dbReference>
<name>X0XIM9_9ZZZZ</name>
<proteinExistence type="predicted"/>
<protein>
    <recommendedName>
        <fullName evidence="1">Asparagine synthetase domain-containing protein</fullName>
    </recommendedName>
</protein>
<dbReference type="Pfam" id="PF00733">
    <property type="entry name" value="Asn_synthase"/>
    <property type="match status" value="1"/>
</dbReference>
<comment type="caution">
    <text evidence="2">The sequence shown here is derived from an EMBL/GenBank/DDBJ whole genome shotgun (WGS) entry which is preliminary data.</text>
</comment>
<dbReference type="GO" id="GO:0006529">
    <property type="term" value="P:asparagine biosynthetic process"/>
    <property type="evidence" value="ECO:0007669"/>
    <property type="project" value="InterPro"/>
</dbReference>
<dbReference type="Gene3D" id="3.40.50.620">
    <property type="entry name" value="HUPs"/>
    <property type="match status" value="1"/>
</dbReference>
<feature type="domain" description="Asparagine synthetase" evidence="1">
    <location>
        <begin position="1"/>
        <end position="64"/>
    </location>
</feature>
<feature type="non-terminal residue" evidence="2">
    <location>
        <position position="1"/>
    </location>
</feature>
<dbReference type="SUPFAM" id="SSF52402">
    <property type="entry name" value="Adenine nucleotide alpha hydrolases-like"/>
    <property type="match status" value="1"/>
</dbReference>
<dbReference type="InterPro" id="IPR014729">
    <property type="entry name" value="Rossmann-like_a/b/a_fold"/>
</dbReference>
<sequence length="64" mass="7255">ARDVVNYLGVKHHVLMFGEKEINEILRQAIYHQEMFEESCVHGAIANFLAARFVSPHTNCVLTG</sequence>
<dbReference type="InterPro" id="IPR001962">
    <property type="entry name" value="Asn_synthase"/>
</dbReference>
<organism evidence="2">
    <name type="scientific">marine sediment metagenome</name>
    <dbReference type="NCBI Taxonomy" id="412755"/>
    <lineage>
        <taxon>unclassified sequences</taxon>
        <taxon>metagenomes</taxon>
        <taxon>ecological metagenomes</taxon>
    </lineage>
</organism>
<accession>X0XIM9</accession>
<dbReference type="AlphaFoldDB" id="X0XIM9"/>
<gene>
    <name evidence="2" type="ORF">S01H1_85840</name>
</gene>
<evidence type="ECO:0000313" key="2">
    <source>
        <dbReference type="EMBL" id="GAG42974.1"/>
    </source>
</evidence>
<feature type="non-terminal residue" evidence="2">
    <location>
        <position position="64"/>
    </location>
</feature>